<dbReference type="AlphaFoldDB" id="A0A4Y9IMM9"/>
<reference evidence="3 4" key="1">
    <citation type="submission" date="2019-03" db="EMBL/GenBank/DDBJ databases">
        <title>Diversity of the mouse oral microbiome.</title>
        <authorList>
            <person name="Joseph S."/>
            <person name="Aduse-Opoku J."/>
            <person name="Curtis M."/>
            <person name="Wade W."/>
            <person name="Hashim A."/>
        </authorList>
    </citation>
    <scope>NUCLEOTIDE SEQUENCE [LARGE SCALE GENOMIC DNA]</scope>
    <source>
        <strain evidence="3 4">P11</strain>
    </source>
</reference>
<dbReference type="InterPro" id="IPR040475">
    <property type="entry name" value="SGBP_B_XBD"/>
</dbReference>
<accession>A0A4Y9IMM9</accession>
<keyword evidence="1" id="KW-0732">Signal</keyword>
<comment type="caution">
    <text evidence="3">The sequence shown here is derived from an EMBL/GenBank/DDBJ whole genome shotgun (WGS) entry which is preliminary data.</text>
</comment>
<evidence type="ECO:0000256" key="1">
    <source>
        <dbReference type="SAM" id="SignalP"/>
    </source>
</evidence>
<gene>
    <name evidence="3" type="ORF">E4T88_05825</name>
</gene>
<dbReference type="EMBL" id="SPPK01000002">
    <property type="protein sequence ID" value="TFU89536.1"/>
    <property type="molecule type" value="Genomic_DNA"/>
</dbReference>
<name>A0A4Y9IMM9_9BACT</name>
<protein>
    <recommendedName>
        <fullName evidence="2">Surface glycan-binding protein B xyloglucan binding domain-containing protein</fullName>
    </recommendedName>
</protein>
<dbReference type="RefSeq" id="WP_135104541.1">
    <property type="nucleotide sequence ID" value="NZ_JADGKW010000002.1"/>
</dbReference>
<feature type="signal peptide" evidence="1">
    <location>
        <begin position="1"/>
        <end position="26"/>
    </location>
</feature>
<sequence length="376" mass="43400">MKKIFNIKSLCLSAALLLGLFFTACSEDENNATAIQISGITTIKDLNTPITEAKLGDFIAIHGTGLDIHNIDSIYVNESKVDMVEVYTEKDVLYMQVPVKLSLEPTDKVYIYNKLGRQDYPLKTIAPDLKLVRMFNEYTQPGDTIMIYGDFFNLYEIDSVSAVVDFNGKTSNVIKSANNYLTARVPLDVDKNIKVKVKSLKYEIESTCPGRYYDNECMIVDFDNRVPSSMTNVVTDLKDKNRLSGNYLHINEKSAWSSWWYIIEIGNTPLTDDMLDHSDQYVIKCEFYTANQFVDGKIKFLNYLFWDAAPMEWTPSDFVFQNFNRWETITLPFKRNYSGTYPENMYYHSFNMRIEIDQSIARNFAFDNIRVCKKGD</sequence>
<dbReference type="Pfam" id="PF18329">
    <property type="entry name" value="SGBP_B_XBD"/>
    <property type="match status" value="1"/>
</dbReference>
<dbReference type="OrthoDB" id="660167at2"/>
<proteinExistence type="predicted"/>
<evidence type="ECO:0000259" key="2">
    <source>
        <dbReference type="Pfam" id="PF18329"/>
    </source>
</evidence>
<evidence type="ECO:0000313" key="3">
    <source>
        <dbReference type="EMBL" id="TFU89536.1"/>
    </source>
</evidence>
<feature type="domain" description="Surface glycan-binding protein B xyloglucan binding" evidence="2">
    <location>
        <begin position="212"/>
        <end position="373"/>
    </location>
</feature>
<organism evidence="3 4">
    <name type="scientific">Dysgonomonas mossii</name>
    <dbReference type="NCBI Taxonomy" id="163665"/>
    <lineage>
        <taxon>Bacteria</taxon>
        <taxon>Pseudomonadati</taxon>
        <taxon>Bacteroidota</taxon>
        <taxon>Bacteroidia</taxon>
        <taxon>Bacteroidales</taxon>
        <taxon>Dysgonomonadaceae</taxon>
        <taxon>Dysgonomonas</taxon>
    </lineage>
</organism>
<evidence type="ECO:0000313" key="4">
    <source>
        <dbReference type="Proteomes" id="UP000298285"/>
    </source>
</evidence>
<dbReference type="PROSITE" id="PS51257">
    <property type="entry name" value="PROKAR_LIPOPROTEIN"/>
    <property type="match status" value="1"/>
</dbReference>
<dbReference type="GO" id="GO:0030247">
    <property type="term" value="F:polysaccharide binding"/>
    <property type="evidence" value="ECO:0007669"/>
    <property type="project" value="InterPro"/>
</dbReference>
<dbReference type="InterPro" id="IPR013783">
    <property type="entry name" value="Ig-like_fold"/>
</dbReference>
<dbReference type="Proteomes" id="UP000298285">
    <property type="component" value="Unassembled WGS sequence"/>
</dbReference>
<dbReference type="Gene3D" id="2.60.40.10">
    <property type="entry name" value="Immunoglobulins"/>
    <property type="match status" value="2"/>
</dbReference>
<feature type="chain" id="PRO_5021209584" description="Surface glycan-binding protein B xyloglucan binding domain-containing protein" evidence="1">
    <location>
        <begin position="27"/>
        <end position="376"/>
    </location>
</feature>